<dbReference type="EMBL" id="KI894021">
    <property type="protein sequence ID" value="OCF25432.1"/>
    <property type="molecule type" value="Genomic_DNA"/>
</dbReference>
<dbReference type="GO" id="GO:0008168">
    <property type="term" value="F:methyltransferase activity"/>
    <property type="evidence" value="ECO:0007669"/>
    <property type="project" value="TreeGrafter"/>
</dbReference>
<evidence type="ECO:0008006" key="3">
    <source>
        <dbReference type="Google" id="ProtNLM"/>
    </source>
</evidence>
<reference evidence="2" key="1">
    <citation type="submission" date="2013-07" db="EMBL/GenBank/DDBJ databases">
        <title>The Genome Sequence of Cryptococcus bestiolae CBS10118.</title>
        <authorList>
            <consortium name="The Broad Institute Genome Sequencing Platform"/>
            <person name="Cuomo C."/>
            <person name="Litvintseva A."/>
            <person name="Chen Y."/>
            <person name="Heitman J."/>
            <person name="Sun S."/>
            <person name="Springer D."/>
            <person name="Dromer F."/>
            <person name="Young S.K."/>
            <person name="Zeng Q."/>
            <person name="Gargeya S."/>
            <person name="Fitzgerald M."/>
            <person name="Abouelleil A."/>
            <person name="Alvarado L."/>
            <person name="Berlin A.M."/>
            <person name="Chapman S.B."/>
            <person name="Dewar J."/>
            <person name="Goldberg J."/>
            <person name="Griggs A."/>
            <person name="Gujja S."/>
            <person name="Hansen M."/>
            <person name="Howarth C."/>
            <person name="Imamovic A."/>
            <person name="Larimer J."/>
            <person name="McCowan C."/>
            <person name="Murphy C."/>
            <person name="Pearson M."/>
            <person name="Priest M."/>
            <person name="Roberts A."/>
            <person name="Saif S."/>
            <person name="Shea T."/>
            <person name="Sykes S."/>
            <person name="Wortman J."/>
            <person name="Nusbaum C."/>
            <person name="Birren B."/>
        </authorList>
    </citation>
    <scope>NUCLEOTIDE SEQUENCE [LARGE SCALE GENOMIC DNA]</scope>
    <source>
        <strain evidence="2">CBS 10118</strain>
    </source>
</reference>
<dbReference type="PANTHER" id="PTHR43591:SF24">
    <property type="entry name" value="2-METHOXY-6-POLYPRENYL-1,4-BENZOQUINOL METHYLASE, MITOCHONDRIAL"/>
    <property type="match status" value="1"/>
</dbReference>
<dbReference type="PANTHER" id="PTHR43591">
    <property type="entry name" value="METHYLTRANSFERASE"/>
    <property type="match status" value="1"/>
</dbReference>
<dbReference type="Gene3D" id="3.40.50.150">
    <property type="entry name" value="Vaccinia Virus protein VP39"/>
    <property type="match status" value="1"/>
</dbReference>
<dbReference type="VEuPathDB" id="FungiDB:I302_05252"/>
<dbReference type="AlphaFoldDB" id="A0A1B9G332"/>
<sequence length="359" mass="40616">MDYQDSSSPLRAHSQHYASQSNDEDDDEIESRHSGQNNDFSQADYFVEAERTYNNASWVYRLPADHEEVVRQDRLHYILLSLLPGLYRGPVEEILDDRSRRHKRILDIGCGTGLWRWPNFSLRSIASGLVGLVYMGQMADETDITPLQHDSQFRNCTFMQVNAPAGLRTLGGNSFDVVNIRQMLHATDEYPSMVKEAHRLLRTGGILLVHEPQLQLHSAWEGYSLEDLAPCLAQMIGHLRAAYQYRGIDTELFSKMDQVLVEAGFDADGIDVYYHYRQACSEDPHSEVGMNEVLNAISFLYAARLMILETGVIDEDGFDQLMPGISDEVSGRSRGIAGPLGAQGMLSPWGYWWVIKGHE</sequence>
<feature type="region of interest" description="Disordered" evidence="1">
    <location>
        <begin position="1"/>
        <end position="38"/>
    </location>
</feature>
<reference evidence="2" key="2">
    <citation type="submission" date="2014-01" db="EMBL/GenBank/DDBJ databases">
        <title>Evolution of pathogenesis and genome organization in the Tremellales.</title>
        <authorList>
            <person name="Cuomo C."/>
            <person name="Litvintseva A."/>
            <person name="Heitman J."/>
            <person name="Chen Y."/>
            <person name="Sun S."/>
            <person name="Springer D."/>
            <person name="Dromer F."/>
            <person name="Young S."/>
            <person name="Zeng Q."/>
            <person name="Chapman S."/>
            <person name="Gujja S."/>
            <person name="Saif S."/>
            <person name="Birren B."/>
        </authorList>
    </citation>
    <scope>NUCLEOTIDE SEQUENCE</scope>
    <source>
        <strain evidence="2">CBS 10118</strain>
    </source>
</reference>
<evidence type="ECO:0000256" key="1">
    <source>
        <dbReference type="SAM" id="MobiDB-lite"/>
    </source>
</evidence>
<dbReference type="Pfam" id="PF13489">
    <property type="entry name" value="Methyltransf_23"/>
    <property type="match status" value="1"/>
</dbReference>
<name>A0A1B9G332_9TREE</name>
<proteinExistence type="predicted"/>
<dbReference type="OrthoDB" id="2013972at2759"/>
<dbReference type="CDD" id="cd02440">
    <property type="entry name" value="AdoMet_MTases"/>
    <property type="match status" value="1"/>
</dbReference>
<dbReference type="SUPFAM" id="SSF53335">
    <property type="entry name" value="S-adenosyl-L-methionine-dependent methyltransferases"/>
    <property type="match status" value="1"/>
</dbReference>
<protein>
    <recommendedName>
        <fullName evidence="3">Methyltransferase type 11 domain-containing protein</fullName>
    </recommendedName>
</protein>
<accession>A0A1B9G332</accession>
<dbReference type="InterPro" id="IPR029063">
    <property type="entry name" value="SAM-dependent_MTases_sf"/>
</dbReference>
<gene>
    <name evidence="2" type="ORF">I302_05252</name>
</gene>
<organism evidence="2">
    <name type="scientific">Kwoniella bestiolae CBS 10118</name>
    <dbReference type="NCBI Taxonomy" id="1296100"/>
    <lineage>
        <taxon>Eukaryota</taxon>
        <taxon>Fungi</taxon>
        <taxon>Dikarya</taxon>
        <taxon>Basidiomycota</taxon>
        <taxon>Agaricomycotina</taxon>
        <taxon>Tremellomycetes</taxon>
        <taxon>Tremellales</taxon>
        <taxon>Cryptococcaceae</taxon>
        <taxon>Kwoniella</taxon>
    </lineage>
</organism>
<dbReference type="STRING" id="1296100.A0A1B9G332"/>
<evidence type="ECO:0000313" key="2">
    <source>
        <dbReference type="EMBL" id="OCF25432.1"/>
    </source>
</evidence>